<evidence type="ECO:0000313" key="8">
    <source>
        <dbReference type="Proteomes" id="UP000016923"/>
    </source>
</evidence>
<feature type="transmembrane region" description="Helical" evidence="6">
    <location>
        <begin position="121"/>
        <end position="145"/>
    </location>
</feature>
<dbReference type="InterPro" id="IPR038213">
    <property type="entry name" value="IFI6/IFI27-like_sf"/>
</dbReference>
<evidence type="ECO:0000256" key="3">
    <source>
        <dbReference type="ARBA" id="ARBA00022692"/>
    </source>
</evidence>
<dbReference type="GO" id="GO:0016020">
    <property type="term" value="C:membrane"/>
    <property type="evidence" value="ECO:0007669"/>
    <property type="project" value="UniProtKB-SubCell"/>
</dbReference>
<organism evidence="7 8">
    <name type="scientific">Ophiostoma piceae (strain UAMH 11346)</name>
    <name type="common">Sap stain fungus</name>
    <dbReference type="NCBI Taxonomy" id="1262450"/>
    <lineage>
        <taxon>Eukaryota</taxon>
        <taxon>Fungi</taxon>
        <taxon>Dikarya</taxon>
        <taxon>Ascomycota</taxon>
        <taxon>Pezizomycotina</taxon>
        <taxon>Sordariomycetes</taxon>
        <taxon>Sordariomycetidae</taxon>
        <taxon>Ophiostomatales</taxon>
        <taxon>Ophiostomataceae</taxon>
        <taxon>Ophiostoma</taxon>
    </lineage>
</organism>
<dbReference type="HOGENOM" id="CLU_1230266_0_0_1"/>
<dbReference type="eggNOG" id="ENOG502SCCP">
    <property type="taxonomic scope" value="Eukaryota"/>
</dbReference>
<evidence type="ECO:0000256" key="4">
    <source>
        <dbReference type="ARBA" id="ARBA00022989"/>
    </source>
</evidence>
<protein>
    <submittedName>
        <fullName evidence="7">Uncharacterized protein</fullName>
    </submittedName>
</protein>
<evidence type="ECO:0000256" key="5">
    <source>
        <dbReference type="ARBA" id="ARBA00023136"/>
    </source>
</evidence>
<dbReference type="EMBL" id="KE148152">
    <property type="protein sequence ID" value="EPE06762.1"/>
    <property type="molecule type" value="Genomic_DNA"/>
</dbReference>
<accession>S3C1Z9</accession>
<reference evidence="7 8" key="1">
    <citation type="journal article" date="2013" name="BMC Genomics">
        <title>The genome and transcriptome of the pine saprophyte Ophiostoma piceae, and a comparison with the bark beetle-associated pine pathogen Grosmannia clavigera.</title>
        <authorList>
            <person name="Haridas S."/>
            <person name="Wang Y."/>
            <person name="Lim L."/>
            <person name="Massoumi Alamouti S."/>
            <person name="Jackman S."/>
            <person name="Docking R."/>
            <person name="Robertson G."/>
            <person name="Birol I."/>
            <person name="Bohlmann J."/>
            <person name="Breuil C."/>
        </authorList>
    </citation>
    <scope>NUCLEOTIDE SEQUENCE [LARGE SCALE GENOMIC DNA]</scope>
    <source>
        <strain evidence="7 8">UAMH 11346</strain>
    </source>
</reference>
<dbReference type="AlphaFoldDB" id="S3C1Z9"/>
<sequence length="225" mass="21701">MGFFSDAAKLYTDHVVPFVEHAVVPFVNDAAPVVAHHVNELAGNAGNAFHAAGQELTNVDIGAGFNELVAAAAPAFAVAVASLEGTAQAAAAFLANINLDTLVQDLHRDIETAVANIDGRVLAVGLAVAGGLVAAAVLIPIVVYFGLPALGFTADGVAAGSAAAAWQSILGNVAAGSLFAILQSAVAGGYGAPVVAGAVGAVGAGVGAGVAGGIAGGSLADKSKL</sequence>
<comment type="similarity">
    <text evidence="2">Belongs to the IFI6/IFI27 family.</text>
</comment>
<evidence type="ECO:0000256" key="6">
    <source>
        <dbReference type="SAM" id="Phobius"/>
    </source>
</evidence>
<keyword evidence="5 6" id="KW-0472">Membrane</keyword>
<dbReference type="InterPro" id="IPR009311">
    <property type="entry name" value="IFI6/IFI27-like"/>
</dbReference>
<evidence type="ECO:0000256" key="1">
    <source>
        <dbReference type="ARBA" id="ARBA00004141"/>
    </source>
</evidence>
<gene>
    <name evidence="7" type="ORF">F503_03189</name>
</gene>
<evidence type="ECO:0000256" key="2">
    <source>
        <dbReference type="ARBA" id="ARBA00007262"/>
    </source>
</evidence>
<feature type="transmembrane region" description="Helical" evidence="6">
    <location>
        <begin position="157"/>
        <end position="182"/>
    </location>
</feature>
<dbReference type="OrthoDB" id="440424at2759"/>
<dbReference type="Proteomes" id="UP000016923">
    <property type="component" value="Unassembled WGS sequence"/>
</dbReference>
<keyword evidence="3 6" id="KW-0812">Transmembrane</keyword>
<dbReference type="Pfam" id="PF06140">
    <property type="entry name" value="Ifi-6-16"/>
    <property type="match status" value="1"/>
</dbReference>
<keyword evidence="4 6" id="KW-1133">Transmembrane helix</keyword>
<keyword evidence="8" id="KW-1185">Reference proteome</keyword>
<dbReference type="VEuPathDB" id="FungiDB:F503_03189"/>
<evidence type="ECO:0000313" key="7">
    <source>
        <dbReference type="EMBL" id="EPE06762.1"/>
    </source>
</evidence>
<name>S3C1Z9_OPHP1</name>
<proteinExistence type="inferred from homology"/>
<dbReference type="Gene3D" id="6.10.110.10">
    <property type="match status" value="1"/>
</dbReference>
<feature type="transmembrane region" description="Helical" evidence="6">
    <location>
        <begin position="194"/>
        <end position="215"/>
    </location>
</feature>
<comment type="subcellular location">
    <subcellularLocation>
        <location evidence="1">Membrane</location>
        <topology evidence="1">Multi-pass membrane protein</topology>
    </subcellularLocation>
</comment>